<evidence type="ECO:0000313" key="3">
    <source>
        <dbReference type="EMBL" id="KAL2863201.1"/>
    </source>
</evidence>
<gene>
    <name evidence="3" type="ORF">BJX67DRAFT_390765</name>
</gene>
<dbReference type="PANTHER" id="PTHR43798">
    <property type="entry name" value="MONOACYLGLYCEROL LIPASE"/>
    <property type="match status" value="1"/>
</dbReference>
<evidence type="ECO:0000313" key="4">
    <source>
        <dbReference type="Proteomes" id="UP001610432"/>
    </source>
</evidence>
<feature type="domain" description="AB hydrolase-1" evidence="2">
    <location>
        <begin position="30"/>
        <end position="293"/>
    </location>
</feature>
<evidence type="ECO:0000256" key="1">
    <source>
        <dbReference type="ARBA" id="ARBA00022801"/>
    </source>
</evidence>
<name>A0ABR4LFI2_9EURO</name>
<dbReference type="InterPro" id="IPR029058">
    <property type="entry name" value="AB_hydrolase_fold"/>
</dbReference>
<dbReference type="RefSeq" id="XP_070882180.1">
    <property type="nucleotide sequence ID" value="XM_071034679.1"/>
</dbReference>
<dbReference type="InterPro" id="IPR000073">
    <property type="entry name" value="AB_hydrolase_1"/>
</dbReference>
<dbReference type="InterPro" id="IPR050266">
    <property type="entry name" value="AB_hydrolase_sf"/>
</dbReference>
<organism evidence="3 4">
    <name type="scientific">Aspergillus lucknowensis</name>
    <dbReference type="NCBI Taxonomy" id="176173"/>
    <lineage>
        <taxon>Eukaryota</taxon>
        <taxon>Fungi</taxon>
        <taxon>Dikarya</taxon>
        <taxon>Ascomycota</taxon>
        <taxon>Pezizomycotina</taxon>
        <taxon>Eurotiomycetes</taxon>
        <taxon>Eurotiomycetidae</taxon>
        <taxon>Eurotiales</taxon>
        <taxon>Aspergillaceae</taxon>
        <taxon>Aspergillus</taxon>
        <taxon>Aspergillus subgen. Nidulantes</taxon>
    </lineage>
</organism>
<protein>
    <submittedName>
        <fullName evidence="3">Alpha/beta hydrolase</fullName>
    </submittedName>
</protein>
<dbReference type="GeneID" id="98149751"/>
<dbReference type="Pfam" id="PF12697">
    <property type="entry name" value="Abhydrolase_6"/>
    <property type="match status" value="1"/>
</dbReference>
<dbReference type="Proteomes" id="UP001610432">
    <property type="component" value="Unassembled WGS sequence"/>
</dbReference>
<reference evidence="3 4" key="1">
    <citation type="submission" date="2024-07" db="EMBL/GenBank/DDBJ databases">
        <title>Section-level genome sequencing and comparative genomics of Aspergillus sections Usti and Cavernicolus.</title>
        <authorList>
            <consortium name="Lawrence Berkeley National Laboratory"/>
            <person name="Nybo J.L."/>
            <person name="Vesth T.C."/>
            <person name="Theobald S."/>
            <person name="Frisvad J.C."/>
            <person name="Larsen T.O."/>
            <person name="Kjaerboelling I."/>
            <person name="Rothschild-Mancinelli K."/>
            <person name="Lyhne E.K."/>
            <person name="Kogle M.E."/>
            <person name="Barry K."/>
            <person name="Clum A."/>
            <person name="Na H."/>
            <person name="Ledsgaard L."/>
            <person name="Lin J."/>
            <person name="Lipzen A."/>
            <person name="Kuo A."/>
            <person name="Riley R."/>
            <person name="Mondo S."/>
            <person name="Labutti K."/>
            <person name="Haridas S."/>
            <person name="Pangalinan J."/>
            <person name="Salamov A.A."/>
            <person name="Simmons B.A."/>
            <person name="Magnuson J.K."/>
            <person name="Chen J."/>
            <person name="Drula E."/>
            <person name="Henrissat B."/>
            <person name="Wiebenga A."/>
            <person name="Lubbers R.J."/>
            <person name="Gomes A.C."/>
            <person name="Macurrencykelacurrency M.R."/>
            <person name="Stajich J."/>
            <person name="Grigoriev I.V."/>
            <person name="Mortensen U.H."/>
            <person name="De Vries R.P."/>
            <person name="Baker S.E."/>
            <person name="Andersen M.R."/>
        </authorList>
    </citation>
    <scope>NUCLEOTIDE SEQUENCE [LARGE SCALE GENOMIC DNA]</scope>
    <source>
        <strain evidence="3 4">CBS 449.75</strain>
    </source>
</reference>
<accession>A0ABR4LFI2</accession>
<keyword evidence="1 3" id="KW-0378">Hydrolase</keyword>
<dbReference type="GO" id="GO:0016787">
    <property type="term" value="F:hydrolase activity"/>
    <property type="evidence" value="ECO:0007669"/>
    <property type="project" value="UniProtKB-KW"/>
</dbReference>
<dbReference type="Gene3D" id="3.40.50.1820">
    <property type="entry name" value="alpha/beta hydrolase"/>
    <property type="match status" value="1"/>
</dbReference>
<comment type="caution">
    <text evidence="3">The sequence shown here is derived from an EMBL/GenBank/DDBJ whole genome shotgun (WGS) entry which is preliminary data.</text>
</comment>
<dbReference type="EMBL" id="JBFXLQ010000055">
    <property type="protein sequence ID" value="KAL2863201.1"/>
    <property type="molecule type" value="Genomic_DNA"/>
</dbReference>
<proteinExistence type="predicted"/>
<dbReference type="SUPFAM" id="SSF53474">
    <property type="entry name" value="alpha/beta-Hydrolases"/>
    <property type="match status" value="1"/>
</dbReference>
<dbReference type="PANTHER" id="PTHR43798:SF31">
    <property type="entry name" value="AB HYDROLASE SUPERFAMILY PROTEIN YCLE"/>
    <property type="match status" value="1"/>
</dbReference>
<evidence type="ECO:0000259" key="2">
    <source>
        <dbReference type="Pfam" id="PF12697"/>
    </source>
</evidence>
<keyword evidence="4" id="KW-1185">Reference proteome</keyword>
<sequence>MSSLFLSISQDTTLHLHITEPRKDSSKPLLIFLHYWGGSSLTWYKLTSVGSSSSLTSDYPTASMDLRGWGKSTGPGQDNGRAYSITTMAGDIASAIVQLYQDADTKTLLDHGFILVGHSMGAKVALAALYTLPAHLLQELKGILLVAPAPPAALVLPPEMKKQQKTAYDSEASVRWILANVLAEGRNLTETDTQNVVRDSLSGNALAKAAWPTYGMAEDVSEDVKHVFQSSPARGVSIHVRVLAGELDIVEPRERVEKEVCQFLRDAGARVSFRIVPGVKHLIPLESPGDVYEEITIF</sequence>